<evidence type="ECO:0000313" key="5">
    <source>
        <dbReference type="Proteomes" id="UP000553632"/>
    </source>
</evidence>
<evidence type="ECO:0000256" key="1">
    <source>
        <dbReference type="ARBA" id="ARBA00023117"/>
    </source>
</evidence>
<dbReference type="InterPro" id="IPR036427">
    <property type="entry name" value="Bromodomain-like_sf"/>
</dbReference>
<feature type="non-terminal residue" evidence="4">
    <location>
        <position position="138"/>
    </location>
</feature>
<dbReference type="Pfam" id="PF00439">
    <property type="entry name" value="Bromodomain"/>
    <property type="match status" value="1"/>
</dbReference>
<dbReference type="EMBL" id="JABANO010018272">
    <property type="protein sequence ID" value="KAF4732116.1"/>
    <property type="molecule type" value="Genomic_DNA"/>
</dbReference>
<evidence type="ECO:0000259" key="3">
    <source>
        <dbReference type="PROSITE" id="PS50014"/>
    </source>
</evidence>
<reference evidence="4 5" key="1">
    <citation type="submission" date="2020-04" db="EMBL/GenBank/DDBJ databases">
        <title>Perkinsus olseni comparative genomics.</title>
        <authorList>
            <person name="Bogema D.R."/>
        </authorList>
    </citation>
    <scope>NUCLEOTIDE SEQUENCE [LARGE SCALE GENOMIC DNA]</scope>
    <source>
        <strain evidence="4 5">ATCC PRA-207</strain>
    </source>
</reference>
<dbReference type="Proteomes" id="UP000553632">
    <property type="component" value="Unassembled WGS sequence"/>
</dbReference>
<accession>A0A7J6SID2</accession>
<dbReference type="Gene3D" id="1.20.920.10">
    <property type="entry name" value="Bromodomain-like"/>
    <property type="match status" value="1"/>
</dbReference>
<protein>
    <submittedName>
        <fullName evidence="4">Histone acetyltransferase kat2b</fullName>
    </submittedName>
</protein>
<evidence type="ECO:0000256" key="2">
    <source>
        <dbReference type="PROSITE-ProRule" id="PRU00035"/>
    </source>
</evidence>
<comment type="caution">
    <text evidence="4">The sequence shown here is derived from an EMBL/GenBank/DDBJ whole genome shotgun (WGS) entry which is preliminary data.</text>
</comment>
<keyword evidence="5" id="KW-1185">Reference proteome</keyword>
<sequence>GQYQTREQFIADINLMRDNCITFNGRNSEYTKRANEVHEYVVSRAKKLACYISEASISPLSRTSRDLQALRLVVLIPQDATHVALKAPLFAVTNAVRDNSRFLLFGMGGGRGGAPVGTTGPLTGDCRLLGDPNSIGSE</sequence>
<dbReference type="AlphaFoldDB" id="A0A7J6SID2"/>
<evidence type="ECO:0000313" key="4">
    <source>
        <dbReference type="EMBL" id="KAF4732116.1"/>
    </source>
</evidence>
<feature type="non-terminal residue" evidence="4">
    <location>
        <position position="1"/>
    </location>
</feature>
<organism evidence="4 5">
    <name type="scientific">Perkinsus olseni</name>
    <name type="common">Perkinsus atlanticus</name>
    <dbReference type="NCBI Taxonomy" id="32597"/>
    <lineage>
        <taxon>Eukaryota</taxon>
        <taxon>Sar</taxon>
        <taxon>Alveolata</taxon>
        <taxon>Perkinsozoa</taxon>
        <taxon>Perkinsea</taxon>
        <taxon>Perkinsida</taxon>
        <taxon>Perkinsidae</taxon>
        <taxon>Perkinsus</taxon>
    </lineage>
</organism>
<proteinExistence type="predicted"/>
<feature type="domain" description="Bromo" evidence="3">
    <location>
        <begin position="1"/>
        <end position="31"/>
    </location>
</feature>
<name>A0A7J6SID2_PEROL</name>
<dbReference type="GO" id="GO:0016740">
    <property type="term" value="F:transferase activity"/>
    <property type="evidence" value="ECO:0007669"/>
    <property type="project" value="UniProtKB-KW"/>
</dbReference>
<dbReference type="SUPFAM" id="SSF47370">
    <property type="entry name" value="Bromodomain"/>
    <property type="match status" value="1"/>
</dbReference>
<keyword evidence="4" id="KW-0808">Transferase</keyword>
<keyword evidence="1 2" id="KW-0103">Bromodomain</keyword>
<gene>
    <name evidence="4" type="primary">KAT2B_3</name>
    <name evidence="4" type="ORF">FOZ63_016054</name>
</gene>
<dbReference type="InterPro" id="IPR001487">
    <property type="entry name" value="Bromodomain"/>
</dbReference>
<dbReference type="PROSITE" id="PS50014">
    <property type="entry name" value="BROMODOMAIN_2"/>
    <property type="match status" value="1"/>
</dbReference>